<comment type="caution">
    <text evidence="1">The sequence shown here is derived from an EMBL/GenBank/DDBJ whole genome shotgun (WGS) entry which is preliminary data.</text>
</comment>
<dbReference type="AlphaFoldDB" id="A0AAW9SGF9"/>
<dbReference type="Gene3D" id="3.90.550.10">
    <property type="entry name" value="Spore Coat Polysaccharide Biosynthesis Protein SpsA, Chain A"/>
    <property type="match status" value="1"/>
</dbReference>
<evidence type="ECO:0000313" key="2">
    <source>
        <dbReference type="Proteomes" id="UP001403385"/>
    </source>
</evidence>
<protein>
    <submittedName>
        <fullName evidence="1">Glycosyltransferase family 2 protein</fullName>
    </submittedName>
</protein>
<dbReference type="RefSeq" id="WP_346822564.1">
    <property type="nucleotide sequence ID" value="NZ_JBDKWZ010000010.1"/>
</dbReference>
<dbReference type="Proteomes" id="UP001403385">
    <property type="component" value="Unassembled WGS sequence"/>
</dbReference>
<keyword evidence="2" id="KW-1185">Reference proteome</keyword>
<sequence>MRQKPKIFIITPVKNEAWILERFLSVSSHIADYVIINDQNSTDGSQDIYEKYEKVVLLKNDTSQYNEATRQLDMIKKAREIEPGRKIIFALDSDEVFAANSLQLAEWQKIIEAEPGTVIHFEKPEVLPGVNKVIRYDNTYPIGFVDEHGPESDFYYLLRGFAKKQHLLLDQGVDYTVSSIDENPQLHLQDVKILHYAFTRPKAIKSKMRFYNVVESSMYGHSLKTTLRRRYFFKANYYEEQGNIQVMNPAWVNAWEQKGIDMTSIPQQEDYWWDFEILEYFKKHGSRKFWYDNIWDKDWGTFYRKNRTSGKILENHLRIEKPPWYLKTSLNALDRLYVLALKMREKLS</sequence>
<gene>
    <name evidence="1" type="ORF">AAG747_17815</name>
</gene>
<dbReference type="SUPFAM" id="SSF53448">
    <property type="entry name" value="Nucleotide-diphospho-sugar transferases"/>
    <property type="match status" value="1"/>
</dbReference>
<dbReference type="InterPro" id="IPR029044">
    <property type="entry name" value="Nucleotide-diphossugar_trans"/>
</dbReference>
<accession>A0AAW9SGF9</accession>
<dbReference type="Pfam" id="PF13704">
    <property type="entry name" value="Glyco_tranf_2_4"/>
    <property type="match status" value="1"/>
</dbReference>
<name>A0AAW9SGF9_9BACT</name>
<proteinExistence type="predicted"/>
<evidence type="ECO:0000313" key="1">
    <source>
        <dbReference type="EMBL" id="MEN7549786.1"/>
    </source>
</evidence>
<dbReference type="EMBL" id="JBDKWZ010000010">
    <property type="protein sequence ID" value="MEN7549786.1"/>
    <property type="molecule type" value="Genomic_DNA"/>
</dbReference>
<reference evidence="1 2" key="1">
    <citation type="submission" date="2024-04" db="EMBL/GenBank/DDBJ databases">
        <title>Novel genus in family Flammeovirgaceae.</title>
        <authorList>
            <person name="Nguyen T.H."/>
            <person name="Vuong T.Q."/>
            <person name="Le H."/>
            <person name="Kim S.-G."/>
        </authorList>
    </citation>
    <scope>NUCLEOTIDE SEQUENCE [LARGE SCALE GENOMIC DNA]</scope>
    <source>
        <strain evidence="1 2">JCM 23209</strain>
    </source>
</reference>
<organism evidence="1 2">
    <name type="scientific">Rapidithrix thailandica</name>
    <dbReference type="NCBI Taxonomy" id="413964"/>
    <lineage>
        <taxon>Bacteria</taxon>
        <taxon>Pseudomonadati</taxon>
        <taxon>Bacteroidota</taxon>
        <taxon>Cytophagia</taxon>
        <taxon>Cytophagales</taxon>
        <taxon>Flammeovirgaceae</taxon>
        <taxon>Rapidithrix</taxon>
    </lineage>
</organism>